<sequence>MSDGAIAWMLISTALVLLMTPALGFFYGGLVRSKNVLNTLMMSFGALPIVGLAWALIGYSLAFAPGLPVIGDLSFALLRGVDVAAQGQIPHVLFMSFQATFAIITAALISGALVERMRFGPYLVFLALWAVLIYAPIAHWVWGGGWLAKLGALDFAGGTVVHVNAGVAAAVGALVLGQRRDYGRQAILPHHIPFTLLGAALLWLGWFGFNAGSALAANESAALAFTNTMLAPMATALVWMLLDLVRTGKVTAVGVATAIVVGLVAITPAAGFVAPLSAIALGALAAFPSYFALVWRARTRLDDSLDVCAAHGVGGLTGAILTGVFAQESWNGITDGLLFGNPMQVVIQAVAVLAVAAYTAVGTFVILRAIAAVTALRVPDLAERLGLDVSEHGEQAYTSGEGAILLLPTARPAESGVRVEPKVKQVGGSA</sequence>
<evidence type="ECO:0000256" key="2">
    <source>
        <dbReference type="ARBA" id="ARBA00005887"/>
    </source>
</evidence>
<dbReference type="PANTHER" id="PTHR43029">
    <property type="entry name" value="AMMONIUM TRANSPORTER MEP2"/>
    <property type="match status" value="1"/>
</dbReference>
<dbReference type="NCBIfam" id="TIGR00836">
    <property type="entry name" value="amt"/>
    <property type="match status" value="1"/>
</dbReference>
<evidence type="ECO:0000256" key="6">
    <source>
        <dbReference type="ARBA" id="ARBA00023136"/>
    </source>
</evidence>
<name>A0A7C1XPN3_THERO</name>
<proteinExistence type="inferred from homology"/>
<feature type="transmembrane region" description="Helical" evidence="8">
    <location>
        <begin position="121"/>
        <end position="143"/>
    </location>
</feature>
<dbReference type="InterPro" id="IPR001905">
    <property type="entry name" value="Ammonium_transpt"/>
</dbReference>
<feature type="transmembrane region" description="Helical" evidence="8">
    <location>
        <begin position="249"/>
        <end position="266"/>
    </location>
</feature>
<feature type="transmembrane region" description="Helical" evidence="8">
    <location>
        <begin position="155"/>
        <end position="176"/>
    </location>
</feature>
<evidence type="ECO:0000256" key="1">
    <source>
        <dbReference type="ARBA" id="ARBA00004141"/>
    </source>
</evidence>
<keyword evidence="4 8" id="KW-0812">Transmembrane</keyword>
<evidence type="ECO:0000313" key="10">
    <source>
        <dbReference type="EMBL" id="HEF65930.1"/>
    </source>
</evidence>
<dbReference type="GO" id="GO:0008519">
    <property type="term" value="F:ammonium channel activity"/>
    <property type="evidence" value="ECO:0007669"/>
    <property type="project" value="InterPro"/>
</dbReference>
<accession>A0A7C1XPN3</accession>
<evidence type="ECO:0000256" key="4">
    <source>
        <dbReference type="ARBA" id="ARBA00022692"/>
    </source>
</evidence>
<dbReference type="PANTHER" id="PTHR43029:SF10">
    <property type="entry name" value="AMMONIUM TRANSPORTER MEP2"/>
    <property type="match status" value="1"/>
</dbReference>
<dbReference type="GO" id="GO:0005886">
    <property type="term" value="C:plasma membrane"/>
    <property type="evidence" value="ECO:0007669"/>
    <property type="project" value="UniProtKB-SubCell"/>
</dbReference>
<dbReference type="AlphaFoldDB" id="A0A7C1XPN3"/>
<feature type="transmembrane region" description="Helical" evidence="8">
    <location>
        <begin position="307"/>
        <end position="326"/>
    </location>
</feature>
<evidence type="ECO:0000256" key="7">
    <source>
        <dbReference type="ARBA" id="ARBA00023177"/>
    </source>
</evidence>
<gene>
    <name evidence="10" type="ORF">ENP47_10080</name>
</gene>
<dbReference type="Pfam" id="PF00909">
    <property type="entry name" value="Ammonium_transp"/>
    <property type="match status" value="1"/>
</dbReference>
<feature type="transmembrane region" description="Helical" evidence="8">
    <location>
        <begin position="40"/>
        <end position="64"/>
    </location>
</feature>
<feature type="transmembrane region" description="Helical" evidence="8">
    <location>
        <begin position="272"/>
        <end position="295"/>
    </location>
</feature>
<feature type="domain" description="Ammonium transporter AmtB-like" evidence="9">
    <location>
        <begin position="7"/>
        <end position="397"/>
    </location>
</feature>
<keyword evidence="3 8" id="KW-0813">Transport</keyword>
<evidence type="ECO:0000259" key="9">
    <source>
        <dbReference type="Pfam" id="PF00909"/>
    </source>
</evidence>
<protein>
    <recommendedName>
        <fullName evidence="8">Ammonium transporter</fullName>
    </recommendedName>
</protein>
<keyword evidence="5 8" id="KW-1133">Transmembrane helix</keyword>
<feature type="transmembrane region" description="Helical" evidence="8">
    <location>
        <begin position="6"/>
        <end position="28"/>
    </location>
</feature>
<evidence type="ECO:0000256" key="3">
    <source>
        <dbReference type="ARBA" id="ARBA00022448"/>
    </source>
</evidence>
<keyword evidence="6 8" id="KW-0472">Membrane</keyword>
<feature type="transmembrane region" description="Helical" evidence="8">
    <location>
        <begin position="188"/>
        <end position="209"/>
    </location>
</feature>
<comment type="subcellular location">
    <subcellularLocation>
        <location evidence="8">Cell membrane</location>
        <topology evidence="8">Multi-pass membrane protein</topology>
    </subcellularLocation>
    <subcellularLocation>
        <location evidence="1">Membrane</location>
        <topology evidence="1">Multi-pass membrane protein</topology>
    </subcellularLocation>
</comment>
<dbReference type="Gene3D" id="1.10.3430.10">
    <property type="entry name" value="Ammonium transporter AmtB like domains"/>
    <property type="match status" value="1"/>
</dbReference>
<comment type="caution">
    <text evidence="10">The sequence shown here is derived from an EMBL/GenBank/DDBJ whole genome shotgun (WGS) entry which is preliminary data.</text>
</comment>
<feature type="transmembrane region" description="Helical" evidence="8">
    <location>
        <begin position="92"/>
        <end position="114"/>
    </location>
</feature>
<dbReference type="InterPro" id="IPR029020">
    <property type="entry name" value="Ammonium/urea_transptr"/>
</dbReference>
<evidence type="ECO:0000256" key="8">
    <source>
        <dbReference type="RuleBase" id="RU362002"/>
    </source>
</evidence>
<feature type="transmembrane region" description="Helical" evidence="8">
    <location>
        <begin position="346"/>
        <end position="367"/>
    </location>
</feature>
<keyword evidence="7 8" id="KW-0924">Ammonia transport</keyword>
<organism evidence="10">
    <name type="scientific">Thermomicrobium roseum</name>
    <dbReference type="NCBI Taxonomy" id="500"/>
    <lineage>
        <taxon>Bacteria</taxon>
        <taxon>Pseudomonadati</taxon>
        <taxon>Thermomicrobiota</taxon>
        <taxon>Thermomicrobia</taxon>
        <taxon>Thermomicrobiales</taxon>
        <taxon>Thermomicrobiaceae</taxon>
        <taxon>Thermomicrobium</taxon>
    </lineage>
</organism>
<feature type="transmembrane region" description="Helical" evidence="8">
    <location>
        <begin position="221"/>
        <end position="242"/>
    </location>
</feature>
<evidence type="ECO:0000256" key="5">
    <source>
        <dbReference type="ARBA" id="ARBA00022989"/>
    </source>
</evidence>
<dbReference type="SUPFAM" id="SSF111352">
    <property type="entry name" value="Ammonium transporter"/>
    <property type="match status" value="1"/>
</dbReference>
<dbReference type="InterPro" id="IPR024041">
    <property type="entry name" value="NH4_transpt_AmtB-like_dom"/>
</dbReference>
<dbReference type="EMBL" id="DSJL01000011">
    <property type="protein sequence ID" value="HEF65930.1"/>
    <property type="molecule type" value="Genomic_DNA"/>
</dbReference>
<reference evidence="10" key="1">
    <citation type="journal article" date="2020" name="mSystems">
        <title>Genome- and Community-Level Interaction Insights into Carbon Utilization and Element Cycling Functions of Hydrothermarchaeota in Hydrothermal Sediment.</title>
        <authorList>
            <person name="Zhou Z."/>
            <person name="Liu Y."/>
            <person name="Xu W."/>
            <person name="Pan J."/>
            <person name="Luo Z.H."/>
            <person name="Li M."/>
        </authorList>
    </citation>
    <scope>NUCLEOTIDE SEQUENCE [LARGE SCALE GENOMIC DNA]</scope>
    <source>
        <strain evidence="10">SpSt-222</strain>
    </source>
</reference>
<comment type="similarity">
    <text evidence="2 8">Belongs to the ammonia transporter channel (TC 1.A.11.2) family.</text>
</comment>